<dbReference type="GO" id="GO:0007411">
    <property type="term" value="P:axon guidance"/>
    <property type="evidence" value="ECO:0007669"/>
    <property type="project" value="TreeGrafter"/>
</dbReference>
<accession>A0A7R9IVK8</accession>
<protein>
    <submittedName>
        <fullName evidence="8">(California timema) hypothetical protein</fullName>
    </submittedName>
</protein>
<comment type="subcellular location">
    <subcellularLocation>
        <location evidence="1">Cytoplasm</location>
    </subcellularLocation>
</comment>
<dbReference type="SUPFAM" id="SSF50729">
    <property type="entry name" value="PH domain-like"/>
    <property type="match status" value="1"/>
</dbReference>
<dbReference type="Gene3D" id="1.20.900.10">
    <property type="entry name" value="Dbl homology (DH) domain"/>
    <property type="match status" value="1"/>
</dbReference>
<dbReference type="SUPFAM" id="SSF46966">
    <property type="entry name" value="Spectrin repeat"/>
    <property type="match status" value="1"/>
</dbReference>
<dbReference type="FunFam" id="1.20.900.10:FF:000001">
    <property type="entry name" value="Guanine nucleotide exchange factor DBS"/>
    <property type="match status" value="1"/>
</dbReference>
<evidence type="ECO:0000256" key="5">
    <source>
        <dbReference type="ARBA" id="ARBA00022658"/>
    </source>
</evidence>
<dbReference type="SUPFAM" id="SSF48065">
    <property type="entry name" value="DBL homology domain (DH-domain)"/>
    <property type="match status" value="1"/>
</dbReference>
<evidence type="ECO:0000313" key="8">
    <source>
        <dbReference type="EMBL" id="CAD7567563.1"/>
    </source>
</evidence>
<dbReference type="InterPro" id="IPR035899">
    <property type="entry name" value="DBL_dom_sf"/>
</dbReference>
<dbReference type="Gene3D" id="2.30.29.30">
    <property type="entry name" value="Pleckstrin-homology domain (PH domain)/Phosphotyrosine-binding domain (PTB)"/>
    <property type="match status" value="1"/>
</dbReference>
<sequence length="472" mass="54750">MINILEKLLSQENKVLEHWTQRKKRLDQCQQFVLFERSAKQAIEWIHDTGELYLSTHTTVGQNKEETETLLSEHNEFKGTAKETRERVKLLIQLADSLVEKGHAHASAIKQWVAAVDNRYKDFSSRMDKYRSQLEGSLGIKAEGESRQDLSIDRNSDPLLETKLKEAANKELKELNEEKRKSARRKEFIMAELLQTERTYVKDLETCIKSFLHEMNSSATVPSPIQSKEEVIFGNMEEIYEFHNSVFLKELEKYETMPEDVGHCFVTWAQKFDMYVKYCKNKPESNSMLVQHGGSFFEELQKKHKVEHPIAAYLIKPVQRITKYQLLLKDLQSCCEEGQGEIKDGLEVMLNVPKKANDAMHLSLLDGCDVSLDKLGEVILQDTFHVWDPKQIIRKGRERHIFLFELYLLFSKEVKDSSGKAKYLYKNKLMTSELGVTEHIEGDECKFAVWTGRAPISDYRIVLKVSAPYQTL</sequence>
<dbReference type="GO" id="GO:0005085">
    <property type="term" value="F:guanyl-nucleotide exchange factor activity"/>
    <property type="evidence" value="ECO:0007669"/>
    <property type="project" value="UniProtKB-KW"/>
</dbReference>
<evidence type="ECO:0000256" key="3">
    <source>
        <dbReference type="ARBA" id="ARBA00022490"/>
    </source>
</evidence>
<dbReference type="PANTHER" id="PTHR22826">
    <property type="entry name" value="RHO GUANINE EXCHANGE FACTOR-RELATED"/>
    <property type="match status" value="1"/>
</dbReference>
<dbReference type="CDD" id="cd00160">
    <property type="entry name" value="RhoGEF"/>
    <property type="match status" value="1"/>
</dbReference>
<dbReference type="InterPro" id="IPR002017">
    <property type="entry name" value="Spectrin_repeat"/>
</dbReference>
<dbReference type="Gene3D" id="1.20.58.60">
    <property type="match status" value="1"/>
</dbReference>
<keyword evidence="2" id="KW-0728">SH3 domain</keyword>
<keyword evidence="5" id="KW-0344">Guanine-nucleotide releasing factor</keyword>
<evidence type="ECO:0000256" key="1">
    <source>
        <dbReference type="ARBA" id="ARBA00004496"/>
    </source>
</evidence>
<dbReference type="InterPro" id="IPR011993">
    <property type="entry name" value="PH-like_dom_sf"/>
</dbReference>
<evidence type="ECO:0000256" key="4">
    <source>
        <dbReference type="ARBA" id="ARBA00022553"/>
    </source>
</evidence>
<proteinExistence type="predicted"/>
<gene>
    <name evidence="8" type="ORF">TCMB3V08_LOCUS352</name>
</gene>
<dbReference type="SMART" id="SM00325">
    <property type="entry name" value="RhoGEF"/>
    <property type="match status" value="1"/>
</dbReference>
<dbReference type="Pfam" id="PF00621">
    <property type="entry name" value="RhoGEF"/>
    <property type="match status" value="1"/>
</dbReference>
<reference evidence="8" key="1">
    <citation type="submission" date="2020-11" db="EMBL/GenBank/DDBJ databases">
        <authorList>
            <person name="Tran Van P."/>
        </authorList>
    </citation>
    <scope>NUCLEOTIDE SEQUENCE</scope>
</reference>
<feature type="domain" description="DH" evidence="7">
    <location>
        <begin position="185"/>
        <end position="359"/>
    </location>
</feature>
<dbReference type="Pfam" id="PF00435">
    <property type="entry name" value="Spectrin"/>
    <property type="match status" value="1"/>
</dbReference>
<dbReference type="InterPro" id="IPR051336">
    <property type="entry name" value="RhoGEF_Guanine_NuclExch_SF"/>
</dbReference>
<dbReference type="CDD" id="cd00176">
    <property type="entry name" value="SPEC"/>
    <property type="match status" value="1"/>
</dbReference>
<dbReference type="InterPro" id="IPR000219">
    <property type="entry name" value="DH_dom"/>
</dbReference>
<dbReference type="CDD" id="cd13240">
    <property type="entry name" value="PH1_Kalirin_Trio_like"/>
    <property type="match status" value="1"/>
</dbReference>
<dbReference type="PANTHER" id="PTHR22826:SF106">
    <property type="entry name" value="TRIO, ISOFORM A"/>
    <property type="match status" value="1"/>
</dbReference>
<dbReference type="PROSITE" id="PS50010">
    <property type="entry name" value="DH_2"/>
    <property type="match status" value="1"/>
</dbReference>
<dbReference type="InterPro" id="IPR018159">
    <property type="entry name" value="Spectrin/alpha-actinin"/>
</dbReference>
<name>A0A7R9IVK8_TIMCA</name>
<dbReference type="EMBL" id="OE179120">
    <property type="protein sequence ID" value="CAD7567563.1"/>
    <property type="molecule type" value="Genomic_DNA"/>
</dbReference>
<evidence type="ECO:0000256" key="2">
    <source>
        <dbReference type="ARBA" id="ARBA00022443"/>
    </source>
</evidence>
<evidence type="ECO:0000256" key="6">
    <source>
        <dbReference type="SAM" id="Coils"/>
    </source>
</evidence>
<dbReference type="InterPro" id="IPR047054">
    <property type="entry name" value="Kalirin_TRIO_PH_1"/>
</dbReference>
<dbReference type="GO" id="GO:0005737">
    <property type="term" value="C:cytoplasm"/>
    <property type="evidence" value="ECO:0007669"/>
    <property type="project" value="UniProtKB-SubCell"/>
</dbReference>
<dbReference type="Pfam" id="PF22697">
    <property type="entry name" value="SOS1_NGEF_PH"/>
    <property type="match status" value="1"/>
</dbReference>
<keyword evidence="4" id="KW-0597">Phosphoprotein</keyword>
<dbReference type="InterPro" id="IPR055251">
    <property type="entry name" value="SOS1_NGEF_PH"/>
</dbReference>
<organism evidence="8">
    <name type="scientific">Timema californicum</name>
    <name type="common">California timema</name>
    <name type="synonym">Walking stick</name>
    <dbReference type="NCBI Taxonomy" id="61474"/>
    <lineage>
        <taxon>Eukaryota</taxon>
        <taxon>Metazoa</taxon>
        <taxon>Ecdysozoa</taxon>
        <taxon>Arthropoda</taxon>
        <taxon>Hexapoda</taxon>
        <taxon>Insecta</taxon>
        <taxon>Pterygota</taxon>
        <taxon>Neoptera</taxon>
        <taxon>Polyneoptera</taxon>
        <taxon>Phasmatodea</taxon>
        <taxon>Timematodea</taxon>
        <taxon>Timematoidea</taxon>
        <taxon>Timematidae</taxon>
        <taxon>Timema</taxon>
    </lineage>
</organism>
<dbReference type="GO" id="GO:0019898">
    <property type="term" value="C:extrinsic component of membrane"/>
    <property type="evidence" value="ECO:0007669"/>
    <property type="project" value="TreeGrafter"/>
</dbReference>
<dbReference type="SMART" id="SM00150">
    <property type="entry name" value="SPEC"/>
    <property type="match status" value="1"/>
</dbReference>
<evidence type="ECO:0000259" key="7">
    <source>
        <dbReference type="PROSITE" id="PS50010"/>
    </source>
</evidence>
<feature type="coiled-coil region" evidence="6">
    <location>
        <begin position="161"/>
        <end position="192"/>
    </location>
</feature>
<dbReference type="AlphaFoldDB" id="A0A7R9IVK8"/>
<keyword evidence="3" id="KW-0963">Cytoplasm</keyword>
<keyword evidence="6" id="KW-0175">Coiled coil</keyword>